<keyword evidence="2 4" id="KW-0575">Peroxidase</keyword>
<dbReference type="AlphaFoldDB" id="A0AAV3M6I1"/>
<dbReference type="Gene3D" id="3.40.30.10">
    <property type="entry name" value="Glutaredoxin"/>
    <property type="match status" value="1"/>
</dbReference>
<dbReference type="PANTHER" id="PTHR11592">
    <property type="entry name" value="GLUTATHIONE PEROXIDASE"/>
    <property type="match status" value="1"/>
</dbReference>
<dbReference type="InterPro" id="IPR000889">
    <property type="entry name" value="Glutathione_peroxidase"/>
</dbReference>
<evidence type="ECO:0000256" key="1">
    <source>
        <dbReference type="ARBA" id="ARBA00006926"/>
    </source>
</evidence>
<comment type="caution">
    <text evidence="4">The sequence shown here is derived from an EMBL/GenBank/DDBJ whole genome shotgun (WGS) entry which is preliminary data.</text>
</comment>
<dbReference type="PROSITE" id="PS51355">
    <property type="entry name" value="GLUTATHIONE_PEROXID_3"/>
    <property type="match status" value="1"/>
</dbReference>
<reference evidence="4 5" key="1">
    <citation type="submission" date="2014-01" db="EMBL/GenBank/DDBJ databases">
        <authorList>
            <person name="Durkin A.S."/>
            <person name="McCorrison J."/>
            <person name="Torralba M."/>
            <person name="Gillis M."/>
            <person name="Haft D.H."/>
            <person name="Methe B."/>
            <person name="Sutton G."/>
            <person name="Nelson K.E."/>
        </authorList>
    </citation>
    <scope>NUCLEOTIDE SEQUENCE [LARGE SCALE GENOMIC DNA]</scope>
    <source>
        <strain evidence="4 5">205/92</strain>
    </source>
</reference>
<organism evidence="4 5">
    <name type="scientific">Providencia alcalifaciens 205/92</name>
    <dbReference type="NCBI Taxonomy" id="1256988"/>
    <lineage>
        <taxon>Bacteria</taxon>
        <taxon>Pseudomonadati</taxon>
        <taxon>Pseudomonadota</taxon>
        <taxon>Gammaproteobacteria</taxon>
        <taxon>Enterobacterales</taxon>
        <taxon>Morganellaceae</taxon>
        <taxon>Providencia</taxon>
    </lineage>
</organism>
<name>A0AAV3M6I1_9GAMM</name>
<sequence>MLGFPCNQFGKQEPSSADDIAQTSYINYGVSFPIVEVNRATAHPVFRYLINAFKAYLPL</sequence>
<dbReference type="InterPro" id="IPR036249">
    <property type="entry name" value="Thioredoxin-like_sf"/>
</dbReference>
<dbReference type="Pfam" id="PF00255">
    <property type="entry name" value="GSHPx"/>
    <property type="match status" value="1"/>
</dbReference>
<proteinExistence type="inferred from homology"/>
<evidence type="ECO:0000256" key="2">
    <source>
        <dbReference type="ARBA" id="ARBA00022559"/>
    </source>
</evidence>
<gene>
    <name evidence="4" type="ORF">HMPREF1563_0865</name>
</gene>
<dbReference type="EMBL" id="JALD01000039">
    <property type="protein sequence ID" value="EUD11517.1"/>
    <property type="molecule type" value="Genomic_DNA"/>
</dbReference>
<dbReference type="GO" id="GO:0034599">
    <property type="term" value="P:cellular response to oxidative stress"/>
    <property type="evidence" value="ECO:0007669"/>
    <property type="project" value="TreeGrafter"/>
</dbReference>
<evidence type="ECO:0000256" key="3">
    <source>
        <dbReference type="ARBA" id="ARBA00023002"/>
    </source>
</evidence>
<dbReference type="PANTHER" id="PTHR11592:SF78">
    <property type="entry name" value="GLUTATHIONE PEROXIDASE"/>
    <property type="match status" value="1"/>
</dbReference>
<dbReference type="PROSITE" id="PS00763">
    <property type="entry name" value="GLUTATHIONE_PEROXID_2"/>
    <property type="match status" value="1"/>
</dbReference>
<evidence type="ECO:0000313" key="5">
    <source>
        <dbReference type="Proteomes" id="UP000022311"/>
    </source>
</evidence>
<evidence type="ECO:0000313" key="4">
    <source>
        <dbReference type="EMBL" id="EUD11517.1"/>
    </source>
</evidence>
<dbReference type="SUPFAM" id="SSF52833">
    <property type="entry name" value="Thioredoxin-like"/>
    <property type="match status" value="1"/>
</dbReference>
<dbReference type="GO" id="GO:0004601">
    <property type="term" value="F:peroxidase activity"/>
    <property type="evidence" value="ECO:0007669"/>
    <property type="project" value="UniProtKB-KW"/>
</dbReference>
<protein>
    <submittedName>
        <fullName evidence="4">Glutathione peroxidase domain protein</fullName>
    </submittedName>
</protein>
<dbReference type="Proteomes" id="UP000022311">
    <property type="component" value="Unassembled WGS sequence"/>
</dbReference>
<keyword evidence="3" id="KW-0560">Oxidoreductase</keyword>
<comment type="similarity">
    <text evidence="1">Belongs to the glutathione peroxidase family.</text>
</comment>
<dbReference type="InterPro" id="IPR029760">
    <property type="entry name" value="GPX_CS"/>
</dbReference>
<accession>A0AAV3M6I1</accession>